<reference evidence="1" key="1">
    <citation type="submission" date="2020-02" db="EMBL/GenBank/DDBJ databases">
        <authorList>
            <person name="Meier V. D."/>
        </authorList>
    </citation>
    <scope>NUCLEOTIDE SEQUENCE</scope>
    <source>
        <strain evidence="1">AVDCRST_MAG87</strain>
    </source>
</reference>
<evidence type="ECO:0000313" key="1">
    <source>
        <dbReference type="EMBL" id="CAA9579419.1"/>
    </source>
</evidence>
<accession>A0A6J4VHD8</accession>
<sequence>CPRSCSASSHWPHRPCRSPQYSCRCGIQEGVRPWYHLGS</sequence>
<organism evidence="1">
    <name type="scientific">uncultured Thermomicrobiales bacterium</name>
    <dbReference type="NCBI Taxonomy" id="1645740"/>
    <lineage>
        <taxon>Bacteria</taxon>
        <taxon>Pseudomonadati</taxon>
        <taxon>Thermomicrobiota</taxon>
        <taxon>Thermomicrobia</taxon>
        <taxon>Thermomicrobiales</taxon>
        <taxon>environmental samples</taxon>
    </lineage>
</organism>
<proteinExistence type="predicted"/>
<dbReference type="AlphaFoldDB" id="A0A6J4VHD8"/>
<dbReference type="EMBL" id="CADCWJ010000701">
    <property type="protein sequence ID" value="CAA9579419.1"/>
    <property type="molecule type" value="Genomic_DNA"/>
</dbReference>
<gene>
    <name evidence="1" type="ORF">AVDCRST_MAG87-3184</name>
</gene>
<feature type="non-terminal residue" evidence="1">
    <location>
        <position position="1"/>
    </location>
</feature>
<feature type="non-terminal residue" evidence="1">
    <location>
        <position position="39"/>
    </location>
</feature>
<protein>
    <submittedName>
        <fullName evidence="1">Uncharacterized protein</fullName>
    </submittedName>
</protein>
<name>A0A6J4VHD8_9BACT</name>